<reference evidence="2" key="1">
    <citation type="journal article" date="2019" name="Int. J. Syst. Evol. Microbiol.">
        <title>The Global Catalogue of Microorganisms (GCM) 10K type strain sequencing project: providing services to taxonomists for standard genome sequencing and annotation.</title>
        <authorList>
            <consortium name="The Broad Institute Genomics Platform"/>
            <consortium name="The Broad Institute Genome Sequencing Center for Infectious Disease"/>
            <person name="Wu L."/>
            <person name="Ma J."/>
        </authorList>
    </citation>
    <scope>NUCLEOTIDE SEQUENCE [LARGE SCALE GENOMIC DNA]</scope>
    <source>
        <strain evidence="2">JCM 17986</strain>
    </source>
</reference>
<keyword evidence="2" id="KW-1185">Reference proteome</keyword>
<name>A0ABP9H1S6_9ACTN</name>
<dbReference type="Pfam" id="PF03583">
    <property type="entry name" value="LIP"/>
    <property type="match status" value="1"/>
</dbReference>
<dbReference type="InterPro" id="IPR029058">
    <property type="entry name" value="AB_hydrolase_fold"/>
</dbReference>
<dbReference type="SUPFAM" id="SSF53474">
    <property type="entry name" value="alpha/beta-Hydrolases"/>
    <property type="match status" value="1"/>
</dbReference>
<proteinExistence type="predicted"/>
<dbReference type="Gene3D" id="3.40.50.1820">
    <property type="entry name" value="alpha/beta hydrolase"/>
    <property type="match status" value="2"/>
</dbReference>
<sequence>MPDGDAFFDPPLPLPPVKPGDVIRQRPFDVPQAGFAGAAKQILVMYATTGYDGKPVATTGLVFLPPGPAPAGGWPVAATDHGTLGSAPKCGPSRGTWAFLNNDPDAGPGLVDTLLAQGFAVVQPDYLGLGATGTPHAYLHAKSAAYSTLDLIRAARNLTPDIGKSTILTGNSQGGHAALWSGHYAPEYAPELDVKGIIAEAPAVGFDAMPELVAQQSETSAPYIGIFLTLVRAASLTDPNFKPEAFLTPAALAQVRFDPQECFGDTGPMPAPDDVLLPNADLGPIKAYLTANATSQVKLRVPVLLTQGGRDILSAMNNALAQDLCARGAAAIEFKPYPDGAHTLGASAVADDVAWIQARLAGTPVTGACTFEP</sequence>
<keyword evidence="1" id="KW-0378">Hydrolase</keyword>
<accession>A0ABP9H1S6</accession>
<evidence type="ECO:0000313" key="1">
    <source>
        <dbReference type="EMBL" id="GAA4956589.1"/>
    </source>
</evidence>
<protein>
    <submittedName>
        <fullName evidence="1">Alpha/beta fold hydrolase</fullName>
    </submittedName>
</protein>
<dbReference type="Proteomes" id="UP001500466">
    <property type="component" value="Unassembled WGS sequence"/>
</dbReference>
<evidence type="ECO:0000313" key="2">
    <source>
        <dbReference type="Proteomes" id="UP001500466"/>
    </source>
</evidence>
<dbReference type="PIRSF" id="PIRSF029171">
    <property type="entry name" value="Esterase_LipA"/>
    <property type="match status" value="1"/>
</dbReference>
<dbReference type="InterPro" id="IPR005152">
    <property type="entry name" value="Lipase_secreted"/>
</dbReference>
<dbReference type="PANTHER" id="PTHR34853:SF1">
    <property type="entry name" value="LIPASE 5"/>
    <property type="match status" value="1"/>
</dbReference>
<comment type="caution">
    <text evidence="1">The sequence shown here is derived from an EMBL/GenBank/DDBJ whole genome shotgun (WGS) entry which is preliminary data.</text>
</comment>
<organism evidence="1 2">
    <name type="scientific">Yinghuangia aomiensis</name>
    <dbReference type="NCBI Taxonomy" id="676205"/>
    <lineage>
        <taxon>Bacteria</taxon>
        <taxon>Bacillati</taxon>
        <taxon>Actinomycetota</taxon>
        <taxon>Actinomycetes</taxon>
        <taxon>Kitasatosporales</taxon>
        <taxon>Streptomycetaceae</taxon>
        <taxon>Yinghuangia</taxon>
    </lineage>
</organism>
<dbReference type="PANTHER" id="PTHR34853">
    <property type="match status" value="1"/>
</dbReference>
<dbReference type="EMBL" id="BAABHS010000005">
    <property type="protein sequence ID" value="GAA4956589.1"/>
    <property type="molecule type" value="Genomic_DNA"/>
</dbReference>
<gene>
    <name evidence="1" type="ORF">GCM10023205_18490</name>
</gene>
<dbReference type="GO" id="GO:0016787">
    <property type="term" value="F:hydrolase activity"/>
    <property type="evidence" value="ECO:0007669"/>
    <property type="project" value="UniProtKB-KW"/>
</dbReference>